<dbReference type="InterPro" id="IPR052531">
    <property type="entry name" value="CarD-like_regulator"/>
</dbReference>
<evidence type="ECO:0000259" key="1">
    <source>
        <dbReference type="SMART" id="SM01058"/>
    </source>
</evidence>
<dbReference type="Pfam" id="PF21095">
    <property type="entry name" value="CarD_C"/>
    <property type="match status" value="1"/>
</dbReference>
<dbReference type="SUPFAM" id="SSF141259">
    <property type="entry name" value="CarD-like"/>
    <property type="match status" value="1"/>
</dbReference>
<accession>A0A382S1R7</accession>
<dbReference type="InterPro" id="IPR036101">
    <property type="entry name" value="CarD-like/TRCF_RID_sf"/>
</dbReference>
<proteinExistence type="predicted"/>
<sequence length="173" mass="20091">MAQSMRKKNSKKQYKTKELVVYPSHGVGKIIGIEEEEIAGDNLRLYVVSFEKEKMILRVPLHKAEEAGMRRISTKDEMDPVVTTLKGRAKVKRTMWSRRAQDYQEKLNSGDPVRIAEVLRDLHRADDQPEQSYSERQLYELALDRLAREFAAVEKIDQDTAEQKIEKFLLRAA</sequence>
<dbReference type="InterPro" id="IPR042215">
    <property type="entry name" value="CarD-like_C"/>
</dbReference>
<dbReference type="GO" id="GO:0009303">
    <property type="term" value="P:rRNA transcription"/>
    <property type="evidence" value="ECO:0007669"/>
    <property type="project" value="TreeGrafter"/>
</dbReference>
<dbReference type="Gene3D" id="2.40.10.170">
    <property type="match status" value="1"/>
</dbReference>
<gene>
    <name evidence="2" type="ORF">METZ01_LOCUS356239</name>
</gene>
<dbReference type="InterPro" id="IPR003711">
    <property type="entry name" value="CarD-like/TRCF_RID"/>
</dbReference>
<organism evidence="2">
    <name type="scientific">marine metagenome</name>
    <dbReference type="NCBI Taxonomy" id="408172"/>
    <lineage>
        <taxon>unclassified sequences</taxon>
        <taxon>metagenomes</taxon>
        <taxon>ecological metagenomes</taxon>
    </lineage>
</organism>
<dbReference type="InterPro" id="IPR048792">
    <property type="entry name" value="CarD_C"/>
</dbReference>
<dbReference type="EMBL" id="UINC01125506">
    <property type="protein sequence ID" value="SVD03385.1"/>
    <property type="molecule type" value="Genomic_DNA"/>
</dbReference>
<feature type="domain" description="CarD-like/TRCF RNAP-interacting" evidence="1">
    <location>
        <begin position="13"/>
        <end position="123"/>
    </location>
</feature>
<name>A0A382S1R7_9ZZZZ</name>
<evidence type="ECO:0000313" key="2">
    <source>
        <dbReference type="EMBL" id="SVD03385.1"/>
    </source>
</evidence>
<dbReference type="Gene3D" id="1.20.58.1290">
    <property type="entry name" value="CarD-like, C-terminal domain"/>
    <property type="match status" value="1"/>
</dbReference>
<protein>
    <recommendedName>
        <fullName evidence="1">CarD-like/TRCF RNAP-interacting domain-containing protein</fullName>
    </recommendedName>
</protein>
<dbReference type="PANTHER" id="PTHR38447">
    <property type="entry name" value="TRANSCRIPTION FACTOR YDEB-RELATED"/>
    <property type="match status" value="1"/>
</dbReference>
<dbReference type="PANTHER" id="PTHR38447:SF1">
    <property type="entry name" value="RNA POLYMERASE-BINDING TRANSCRIPTION FACTOR CARD"/>
    <property type="match status" value="1"/>
</dbReference>
<dbReference type="Pfam" id="PF02559">
    <property type="entry name" value="CarD_TRCF_RID"/>
    <property type="match status" value="1"/>
</dbReference>
<dbReference type="SMART" id="SM01058">
    <property type="entry name" value="CarD_TRCF"/>
    <property type="match status" value="1"/>
</dbReference>
<dbReference type="AlphaFoldDB" id="A0A382S1R7"/>
<reference evidence="2" key="1">
    <citation type="submission" date="2018-05" db="EMBL/GenBank/DDBJ databases">
        <authorList>
            <person name="Lanie J.A."/>
            <person name="Ng W.-L."/>
            <person name="Kazmierczak K.M."/>
            <person name="Andrzejewski T.M."/>
            <person name="Davidsen T.M."/>
            <person name="Wayne K.J."/>
            <person name="Tettelin H."/>
            <person name="Glass J.I."/>
            <person name="Rusch D."/>
            <person name="Podicherti R."/>
            <person name="Tsui H.-C.T."/>
            <person name="Winkler M.E."/>
        </authorList>
    </citation>
    <scope>NUCLEOTIDE SEQUENCE</scope>
</reference>